<name>A0A0D8HN26_9ACTN</name>
<evidence type="ECO:0000313" key="1">
    <source>
        <dbReference type="EMBL" id="KJF18506.1"/>
    </source>
</evidence>
<accession>A0A0D8HN26</accession>
<reference evidence="1 2" key="1">
    <citation type="submission" date="2015-01" db="EMBL/GenBank/DDBJ databases">
        <title>Draft genome of the acidophilic iron oxidizer Acidithrix ferrooxidans strain Py-F3.</title>
        <authorList>
            <person name="Poehlein A."/>
            <person name="Eisen S."/>
            <person name="Schloemann M."/>
            <person name="Johnson B.D."/>
            <person name="Daniel R."/>
            <person name="Muehling M."/>
        </authorList>
    </citation>
    <scope>NUCLEOTIDE SEQUENCE [LARGE SCALE GENOMIC DNA]</scope>
    <source>
        <strain evidence="1 2">Py-F3</strain>
    </source>
</reference>
<gene>
    <name evidence="1" type="ORF">AXFE_05860</name>
</gene>
<evidence type="ECO:0000313" key="2">
    <source>
        <dbReference type="Proteomes" id="UP000032360"/>
    </source>
</evidence>
<comment type="caution">
    <text evidence="1">The sequence shown here is derived from an EMBL/GenBank/DDBJ whole genome shotgun (WGS) entry which is preliminary data.</text>
</comment>
<dbReference type="EMBL" id="JXYS01000014">
    <property type="protein sequence ID" value="KJF18506.1"/>
    <property type="molecule type" value="Genomic_DNA"/>
</dbReference>
<evidence type="ECO:0008006" key="3">
    <source>
        <dbReference type="Google" id="ProtNLM"/>
    </source>
</evidence>
<sequence>MIPYPKDQKEAVVRKIRTLLSGPNTPRGAFSQLAKEEQIPKATIYLWKKEVEADLISKDPVKGTPTHTWSSEAKFQVRTCYSSNERVATR</sequence>
<dbReference type="STRING" id="1280514.AXFE_05860"/>
<keyword evidence="2" id="KW-1185">Reference proteome</keyword>
<dbReference type="Proteomes" id="UP000032360">
    <property type="component" value="Unassembled WGS sequence"/>
</dbReference>
<dbReference type="AlphaFoldDB" id="A0A0D8HN26"/>
<protein>
    <recommendedName>
        <fullName evidence="3">Transposase</fullName>
    </recommendedName>
</protein>
<proteinExistence type="predicted"/>
<organism evidence="1 2">
    <name type="scientific">Acidithrix ferrooxidans</name>
    <dbReference type="NCBI Taxonomy" id="1280514"/>
    <lineage>
        <taxon>Bacteria</taxon>
        <taxon>Bacillati</taxon>
        <taxon>Actinomycetota</taxon>
        <taxon>Acidimicrobiia</taxon>
        <taxon>Acidimicrobiales</taxon>
        <taxon>Acidimicrobiaceae</taxon>
        <taxon>Acidithrix</taxon>
    </lineage>
</organism>